<evidence type="ECO:0000313" key="2">
    <source>
        <dbReference type="Proteomes" id="UP001162992"/>
    </source>
</evidence>
<comment type="caution">
    <text evidence="1">The sequence shown here is derived from an EMBL/GenBank/DDBJ whole genome shotgun (WGS) entry which is preliminary data.</text>
</comment>
<organism evidence="1 2">
    <name type="scientific">Diphasiastrum complanatum</name>
    <name type="common">Issler's clubmoss</name>
    <name type="synonym">Lycopodium complanatum</name>
    <dbReference type="NCBI Taxonomy" id="34168"/>
    <lineage>
        <taxon>Eukaryota</taxon>
        <taxon>Viridiplantae</taxon>
        <taxon>Streptophyta</taxon>
        <taxon>Embryophyta</taxon>
        <taxon>Tracheophyta</taxon>
        <taxon>Lycopodiopsida</taxon>
        <taxon>Lycopodiales</taxon>
        <taxon>Lycopodiaceae</taxon>
        <taxon>Lycopodioideae</taxon>
        <taxon>Diphasiastrum</taxon>
    </lineage>
</organism>
<gene>
    <name evidence="1" type="ORF">O6H91_02G072600</name>
</gene>
<protein>
    <submittedName>
        <fullName evidence="1">Uncharacterized protein</fullName>
    </submittedName>
</protein>
<proteinExistence type="predicted"/>
<sequence>MPKLCDSCQAANAILFCRADAAYLCKDCDAKVHGVNKLALRHERVWMCEVCEQAAASVTCKADAAALCVGCDKEVHAANSLASRHERAPLAPFYECPPDMVKVAHVNALRPSSRRAEGAIQVQEHPLRLRNEEDERSVAEAASWLLSYPRRISSDAISEDEVAADSVADENEFNCQLPSRVADDSLVPVHAPEMFGQFSTSTLDGSHWNEAEVPHEEMKRSLDMANSTFSRSLLPSEIEAVRDTNGNKICATSNGLQGIYDVQSPPRSSAHAAALEPLAREARVLRYKEKRKNRKFHKTIRYASRKAYAEIRPRVRGRFAKRSDEQMYELLPDNAFGIVPSL</sequence>
<keyword evidence="2" id="KW-1185">Reference proteome</keyword>
<dbReference type="Proteomes" id="UP001162992">
    <property type="component" value="Chromosome 2"/>
</dbReference>
<accession>A0ACC2EH15</accession>
<reference evidence="2" key="1">
    <citation type="journal article" date="2024" name="Proc. Natl. Acad. Sci. U.S.A.">
        <title>Extraordinary preservation of gene collinearity over three hundred million years revealed in homosporous lycophytes.</title>
        <authorList>
            <person name="Li C."/>
            <person name="Wickell D."/>
            <person name="Kuo L.Y."/>
            <person name="Chen X."/>
            <person name="Nie B."/>
            <person name="Liao X."/>
            <person name="Peng D."/>
            <person name="Ji J."/>
            <person name="Jenkins J."/>
            <person name="Williams M."/>
            <person name="Shu S."/>
            <person name="Plott C."/>
            <person name="Barry K."/>
            <person name="Rajasekar S."/>
            <person name="Grimwood J."/>
            <person name="Han X."/>
            <person name="Sun S."/>
            <person name="Hou Z."/>
            <person name="He W."/>
            <person name="Dai G."/>
            <person name="Sun C."/>
            <person name="Schmutz J."/>
            <person name="Leebens-Mack J.H."/>
            <person name="Li F.W."/>
            <person name="Wang L."/>
        </authorList>
    </citation>
    <scope>NUCLEOTIDE SEQUENCE [LARGE SCALE GENOMIC DNA]</scope>
    <source>
        <strain evidence="2">cv. PW_Plant_1</strain>
    </source>
</reference>
<dbReference type="EMBL" id="CM055093">
    <property type="protein sequence ID" value="KAJ7565734.1"/>
    <property type="molecule type" value="Genomic_DNA"/>
</dbReference>
<name>A0ACC2EH15_DIPCM</name>
<evidence type="ECO:0000313" key="1">
    <source>
        <dbReference type="EMBL" id="KAJ7565734.1"/>
    </source>
</evidence>